<dbReference type="InterPro" id="IPR011701">
    <property type="entry name" value="MFS"/>
</dbReference>
<feature type="transmembrane region" description="Helical" evidence="6">
    <location>
        <begin position="362"/>
        <end position="389"/>
    </location>
</feature>
<comment type="caution">
    <text evidence="8">The sequence shown here is derived from an EMBL/GenBank/DDBJ whole genome shotgun (WGS) entry which is preliminary data.</text>
</comment>
<keyword evidence="9" id="KW-1185">Reference proteome</keyword>
<dbReference type="InterPro" id="IPR020846">
    <property type="entry name" value="MFS_dom"/>
</dbReference>
<keyword evidence="5 6" id="KW-0472">Membrane</keyword>
<feature type="transmembrane region" description="Helical" evidence="6">
    <location>
        <begin position="16"/>
        <end position="38"/>
    </location>
</feature>
<dbReference type="EMBL" id="JAGHQM010000663">
    <property type="protein sequence ID" value="KAH0559157.1"/>
    <property type="molecule type" value="Genomic_DNA"/>
</dbReference>
<dbReference type="AlphaFoldDB" id="A0A9P8LBB8"/>
<dbReference type="Gene3D" id="1.20.1250.20">
    <property type="entry name" value="MFS general substrate transporter like domains"/>
    <property type="match status" value="1"/>
</dbReference>
<feature type="transmembrane region" description="Helical" evidence="6">
    <location>
        <begin position="248"/>
        <end position="273"/>
    </location>
</feature>
<evidence type="ECO:0000256" key="2">
    <source>
        <dbReference type="ARBA" id="ARBA00022448"/>
    </source>
</evidence>
<evidence type="ECO:0000256" key="4">
    <source>
        <dbReference type="ARBA" id="ARBA00022989"/>
    </source>
</evidence>
<dbReference type="GO" id="GO:0022857">
    <property type="term" value="F:transmembrane transporter activity"/>
    <property type="evidence" value="ECO:0007669"/>
    <property type="project" value="InterPro"/>
</dbReference>
<keyword evidence="3 6" id="KW-0812">Transmembrane</keyword>
<dbReference type="SUPFAM" id="SSF103473">
    <property type="entry name" value="MFS general substrate transporter"/>
    <property type="match status" value="1"/>
</dbReference>
<dbReference type="PRINTS" id="PR01035">
    <property type="entry name" value="TCRTETA"/>
</dbReference>
<dbReference type="Proteomes" id="UP000750711">
    <property type="component" value="Unassembled WGS sequence"/>
</dbReference>
<feature type="transmembrane region" description="Helical" evidence="6">
    <location>
        <begin position="107"/>
        <end position="129"/>
    </location>
</feature>
<dbReference type="InterPro" id="IPR001958">
    <property type="entry name" value="Tet-R_TetA/multi-R_MdtG-like"/>
</dbReference>
<evidence type="ECO:0000256" key="6">
    <source>
        <dbReference type="SAM" id="Phobius"/>
    </source>
</evidence>
<gene>
    <name evidence="8" type="ORF">GP486_004309</name>
</gene>
<comment type="subcellular location">
    <subcellularLocation>
        <location evidence="1">Membrane</location>
        <topology evidence="1">Multi-pass membrane protein</topology>
    </subcellularLocation>
</comment>
<feature type="transmembrane region" description="Helical" evidence="6">
    <location>
        <begin position="306"/>
        <end position="325"/>
    </location>
</feature>
<dbReference type="PANTHER" id="PTHR23504:SF15">
    <property type="entry name" value="MAJOR FACILITATOR SUPERFAMILY (MFS) PROFILE DOMAIN-CONTAINING PROTEIN"/>
    <property type="match status" value="1"/>
</dbReference>
<protein>
    <recommendedName>
        <fullName evidence="7">Major facilitator superfamily (MFS) profile domain-containing protein</fullName>
    </recommendedName>
</protein>
<evidence type="ECO:0000313" key="9">
    <source>
        <dbReference type="Proteomes" id="UP000750711"/>
    </source>
</evidence>
<proteinExistence type="predicted"/>
<dbReference type="Pfam" id="PF07690">
    <property type="entry name" value="MFS_1"/>
    <property type="match status" value="1"/>
</dbReference>
<keyword evidence="2" id="KW-0813">Transport</keyword>
<reference evidence="8" key="1">
    <citation type="submission" date="2021-03" db="EMBL/GenBank/DDBJ databases">
        <title>Comparative genomics and phylogenomic investigation of the class Geoglossomycetes provide insights into ecological specialization and systematics.</title>
        <authorList>
            <person name="Melie T."/>
            <person name="Pirro S."/>
            <person name="Miller A.N."/>
            <person name="Quandt A."/>
        </authorList>
    </citation>
    <scope>NUCLEOTIDE SEQUENCE</scope>
    <source>
        <strain evidence="8">CAQ_001_2017</strain>
    </source>
</reference>
<dbReference type="PANTHER" id="PTHR23504">
    <property type="entry name" value="MAJOR FACILITATOR SUPERFAMILY DOMAIN-CONTAINING PROTEIN 10"/>
    <property type="match status" value="1"/>
</dbReference>
<evidence type="ECO:0000259" key="7">
    <source>
        <dbReference type="PROSITE" id="PS50850"/>
    </source>
</evidence>
<evidence type="ECO:0000256" key="3">
    <source>
        <dbReference type="ARBA" id="ARBA00022692"/>
    </source>
</evidence>
<feature type="transmembrane region" description="Helical" evidence="6">
    <location>
        <begin position="75"/>
        <end position="95"/>
    </location>
</feature>
<accession>A0A9P8LBB8</accession>
<evidence type="ECO:0000256" key="1">
    <source>
        <dbReference type="ARBA" id="ARBA00004141"/>
    </source>
</evidence>
<evidence type="ECO:0000256" key="5">
    <source>
        <dbReference type="ARBA" id="ARBA00023136"/>
    </source>
</evidence>
<organism evidence="8 9">
    <name type="scientific">Trichoglossum hirsutum</name>
    <dbReference type="NCBI Taxonomy" id="265104"/>
    <lineage>
        <taxon>Eukaryota</taxon>
        <taxon>Fungi</taxon>
        <taxon>Dikarya</taxon>
        <taxon>Ascomycota</taxon>
        <taxon>Pezizomycotina</taxon>
        <taxon>Geoglossomycetes</taxon>
        <taxon>Geoglossales</taxon>
        <taxon>Geoglossaceae</taxon>
        <taxon>Trichoglossum</taxon>
    </lineage>
</organism>
<dbReference type="PROSITE" id="PS50850">
    <property type="entry name" value="MFS"/>
    <property type="match status" value="1"/>
</dbReference>
<keyword evidence="4 6" id="KW-1133">Transmembrane helix</keyword>
<dbReference type="GO" id="GO:0016020">
    <property type="term" value="C:membrane"/>
    <property type="evidence" value="ECO:0007669"/>
    <property type="project" value="UniProtKB-SubCell"/>
</dbReference>
<feature type="transmembrane region" description="Helical" evidence="6">
    <location>
        <begin position="149"/>
        <end position="173"/>
    </location>
</feature>
<dbReference type="InterPro" id="IPR036259">
    <property type="entry name" value="MFS_trans_sf"/>
</dbReference>
<feature type="transmembrane region" description="Helical" evidence="6">
    <location>
        <begin position="50"/>
        <end position="69"/>
    </location>
</feature>
<name>A0A9P8LBB8_9PEZI</name>
<feature type="domain" description="Major facilitator superfamily (MFS) profile" evidence="7">
    <location>
        <begin position="1"/>
        <end position="393"/>
    </location>
</feature>
<evidence type="ECO:0000313" key="8">
    <source>
        <dbReference type="EMBL" id="KAH0559157.1"/>
    </source>
</evidence>
<feature type="transmembrane region" description="Helical" evidence="6">
    <location>
        <begin position="337"/>
        <end position="356"/>
    </location>
</feature>
<sequence>MIKSFSPSSEPDDQNIAVYAGFMVSVFTFGEFVMAPQWARISDRIGRKPALLVGSAGAITSATFLGFSSSLPTVIAARTCAGLLNPNLGVVRTVVGELVRKDQQAKGFSVVPSLRGFGTIIGPVIGGYLAEPVRRYPSIFLPDTIWDRYPYLLPNVAVVIILLAACILGLFALQESHPRFRGGNGIGSALSAGISNLLNGRRWSGHRGRYAPVSTGEDAVELANAVDSSGDRLQNRPPGPQSAFTSRVWLQIGLTAIIDFLKVATLATIPIFLATPSRPPTPTEDPNALKSIFAVNGGLELDIQSISNVLLSQALVSITAQLFLVPRVIAKQGPLRSFRAVLALLMCLYCVIPFAAGLPNRLGVPAIMAMLWVYAMLNGVGTTCSVILLEPLQ</sequence>